<keyword evidence="10" id="KW-1185">Reference proteome</keyword>
<keyword evidence="4" id="KW-0732">Signal</keyword>
<keyword evidence="7" id="KW-0325">Glycoprotein</keyword>
<accession>A0A6A4IAF3</accession>
<keyword evidence="3" id="KW-0285">Flavoprotein</keyword>
<evidence type="ECO:0000256" key="5">
    <source>
        <dbReference type="ARBA" id="ARBA00022827"/>
    </source>
</evidence>
<evidence type="ECO:0000256" key="2">
    <source>
        <dbReference type="ARBA" id="ARBA00010790"/>
    </source>
</evidence>
<feature type="domain" description="Glucose-methanol-choline oxidoreductase N-terminal" evidence="8">
    <location>
        <begin position="15"/>
        <end position="139"/>
    </location>
</feature>
<sequence>MPSCTVSSLETISIDHVIVGGGTAGLAAAARLSENPGVAVLVIEAGQHRVAVPEIDIPGYIGRNIARDGFDGTFLTVPQKHANDRVVLQPRGKGLGGSSIINFLGLFRPSKQEMDALETLGNPGWNWESMLHYMQKSKTLLPPTLTNSEAVKYAAQ</sequence>
<dbReference type="Gene3D" id="3.50.50.60">
    <property type="entry name" value="FAD/NAD(P)-binding domain"/>
    <property type="match status" value="1"/>
</dbReference>
<comment type="cofactor">
    <cofactor evidence="1">
        <name>FAD</name>
        <dbReference type="ChEBI" id="CHEBI:57692"/>
    </cofactor>
</comment>
<dbReference type="InterPro" id="IPR012132">
    <property type="entry name" value="GMC_OxRdtase"/>
</dbReference>
<dbReference type="SUPFAM" id="SSF51905">
    <property type="entry name" value="FAD/NAD(P)-binding domain"/>
    <property type="match status" value="1"/>
</dbReference>
<name>A0A6A4IAF3_9AGAR</name>
<proteinExistence type="inferred from homology"/>
<dbReference type="Proteomes" id="UP000799118">
    <property type="component" value="Unassembled WGS sequence"/>
</dbReference>
<evidence type="ECO:0000259" key="8">
    <source>
        <dbReference type="Pfam" id="PF00732"/>
    </source>
</evidence>
<dbReference type="OrthoDB" id="269227at2759"/>
<evidence type="ECO:0000256" key="7">
    <source>
        <dbReference type="ARBA" id="ARBA00023180"/>
    </source>
</evidence>
<dbReference type="Pfam" id="PF00732">
    <property type="entry name" value="GMC_oxred_N"/>
    <property type="match status" value="1"/>
</dbReference>
<reference evidence="9" key="1">
    <citation type="journal article" date="2019" name="Environ. Microbiol.">
        <title>Fungal ecological strategies reflected in gene transcription - a case study of two litter decomposers.</title>
        <authorList>
            <person name="Barbi F."/>
            <person name="Kohler A."/>
            <person name="Barry K."/>
            <person name="Baskaran P."/>
            <person name="Daum C."/>
            <person name="Fauchery L."/>
            <person name="Ihrmark K."/>
            <person name="Kuo A."/>
            <person name="LaButti K."/>
            <person name="Lipzen A."/>
            <person name="Morin E."/>
            <person name="Grigoriev I.V."/>
            <person name="Henrissat B."/>
            <person name="Lindahl B."/>
            <person name="Martin F."/>
        </authorList>
    </citation>
    <scope>NUCLEOTIDE SEQUENCE</scope>
    <source>
        <strain evidence="9">JB14</strain>
    </source>
</reference>
<dbReference type="EMBL" id="ML769404">
    <property type="protein sequence ID" value="KAE9406057.1"/>
    <property type="molecule type" value="Genomic_DNA"/>
</dbReference>
<dbReference type="PANTHER" id="PTHR11552:SF201">
    <property type="entry name" value="GLUCOSE-METHANOL-CHOLINE OXIDOREDUCTASE N-TERMINAL DOMAIN-CONTAINING PROTEIN"/>
    <property type="match status" value="1"/>
</dbReference>
<dbReference type="PANTHER" id="PTHR11552">
    <property type="entry name" value="GLUCOSE-METHANOL-CHOLINE GMC OXIDOREDUCTASE"/>
    <property type="match status" value="1"/>
</dbReference>
<dbReference type="AlphaFoldDB" id="A0A6A4IAF3"/>
<evidence type="ECO:0000256" key="3">
    <source>
        <dbReference type="ARBA" id="ARBA00022630"/>
    </source>
</evidence>
<evidence type="ECO:0000256" key="4">
    <source>
        <dbReference type="ARBA" id="ARBA00022729"/>
    </source>
</evidence>
<feature type="non-terminal residue" evidence="9">
    <location>
        <position position="156"/>
    </location>
</feature>
<dbReference type="InterPro" id="IPR000172">
    <property type="entry name" value="GMC_OxRdtase_N"/>
</dbReference>
<gene>
    <name evidence="9" type="ORF">BT96DRAFT_972074</name>
</gene>
<keyword evidence="5" id="KW-0274">FAD</keyword>
<organism evidence="9 10">
    <name type="scientific">Gymnopus androsaceus JB14</name>
    <dbReference type="NCBI Taxonomy" id="1447944"/>
    <lineage>
        <taxon>Eukaryota</taxon>
        <taxon>Fungi</taxon>
        <taxon>Dikarya</taxon>
        <taxon>Basidiomycota</taxon>
        <taxon>Agaricomycotina</taxon>
        <taxon>Agaricomycetes</taxon>
        <taxon>Agaricomycetidae</taxon>
        <taxon>Agaricales</taxon>
        <taxon>Marasmiineae</taxon>
        <taxon>Omphalotaceae</taxon>
        <taxon>Gymnopus</taxon>
    </lineage>
</organism>
<comment type="similarity">
    <text evidence="2">Belongs to the GMC oxidoreductase family.</text>
</comment>
<dbReference type="GO" id="GO:0016614">
    <property type="term" value="F:oxidoreductase activity, acting on CH-OH group of donors"/>
    <property type="evidence" value="ECO:0007669"/>
    <property type="project" value="InterPro"/>
</dbReference>
<evidence type="ECO:0000313" key="10">
    <source>
        <dbReference type="Proteomes" id="UP000799118"/>
    </source>
</evidence>
<evidence type="ECO:0000256" key="1">
    <source>
        <dbReference type="ARBA" id="ARBA00001974"/>
    </source>
</evidence>
<dbReference type="GO" id="GO:0050660">
    <property type="term" value="F:flavin adenine dinucleotide binding"/>
    <property type="evidence" value="ECO:0007669"/>
    <property type="project" value="InterPro"/>
</dbReference>
<evidence type="ECO:0000313" key="9">
    <source>
        <dbReference type="EMBL" id="KAE9406057.1"/>
    </source>
</evidence>
<dbReference type="InterPro" id="IPR036188">
    <property type="entry name" value="FAD/NAD-bd_sf"/>
</dbReference>
<protein>
    <submittedName>
        <fullName evidence="9">FAD/NAD(P)-binding domain-containing protein</fullName>
    </submittedName>
</protein>
<dbReference type="Gene3D" id="3.30.560.10">
    <property type="entry name" value="Glucose Oxidase, domain 3"/>
    <property type="match status" value="1"/>
</dbReference>
<evidence type="ECO:0000256" key="6">
    <source>
        <dbReference type="ARBA" id="ARBA00023002"/>
    </source>
</evidence>
<keyword evidence="6" id="KW-0560">Oxidoreductase</keyword>